<reference evidence="2 3" key="1">
    <citation type="submission" date="2009-01" db="EMBL/GenBank/DDBJ databases">
        <authorList>
            <person name="Qin X."/>
            <person name="Bachman B."/>
            <person name="Battles P."/>
            <person name="Bell A."/>
            <person name="Bess C."/>
            <person name="Bickham C."/>
            <person name="Chaboub L."/>
            <person name="Chen D."/>
            <person name="Coyle M."/>
            <person name="Deiros D.R."/>
            <person name="Dinh H."/>
            <person name="Forbes L."/>
            <person name="Fowler G."/>
            <person name="Francisco L."/>
            <person name="Fu Q."/>
            <person name="Gubbala S."/>
            <person name="Hale W."/>
            <person name="Han Y."/>
            <person name="Hemphill L."/>
            <person name="Highlander S.K."/>
            <person name="Hirani K."/>
            <person name="Hogues M."/>
            <person name="Jackson L."/>
            <person name="Jakkamsetti A."/>
            <person name="Javaid M."/>
            <person name="Jiang H."/>
            <person name="Korchina V."/>
            <person name="Kovar C."/>
            <person name="Lara F."/>
            <person name="Lee S."/>
            <person name="Mata R."/>
            <person name="Mathew T."/>
            <person name="Moen C."/>
            <person name="Morales K."/>
            <person name="Munidasa M."/>
            <person name="Nazareth L."/>
            <person name="Ngo R."/>
            <person name="Nguyen L."/>
            <person name="Okwuonu G."/>
            <person name="Ongeri F."/>
            <person name="Patil S."/>
            <person name="Petrosino J."/>
            <person name="Pham C."/>
            <person name="Pham P."/>
            <person name="Pu L.-L."/>
            <person name="Puazo M."/>
            <person name="Raj R."/>
            <person name="Reid J."/>
            <person name="Rouhana J."/>
            <person name="Saada N."/>
            <person name="Shang Y."/>
            <person name="Simmons D."/>
            <person name="Thornton R."/>
            <person name="Warren J."/>
            <person name="Weissenberger G."/>
            <person name="Zhang J."/>
            <person name="Zhang L."/>
            <person name="Zhou C."/>
            <person name="Zhu D."/>
            <person name="Muzny D."/>
            <person name="Worley K."/>
            <person name="Gibbs R."/>
        </authorList>
    </citation>
    <scope>NUCLEOTIDE SEQUENCE [LARGE SCALE GENOMIC DNA]</scope>
    <source>
        <strain evidence="2 3">ATCC 35098</strain>
    </source>
</reference>
<gene>
    <name evidence="2" type="ORF">HMPREF0077_1684</name>
</gene>
<comment type="caution">
    <text evidence="2">The sequence shown here is derived from an EMBL/GenBank/DDBJ whole genome shotgun (WGS) entry which is preliminary data.</text>
</comment>
<dbReference type="RefSeq" id="WP_004836576.1">
    <property type="nucleotide sequence ID" value="NZ_GG666296.1"/>
</dbReference>
<protein>
    <recommendedName>
        <fullName evidence="4">DUF4446 domain-containing protein</fullName>
    </recommendedName>
</protein>
<evidence type="ECO:0000256" key="1">
    <source>
        <dbReference type="SAM" id="Phobius"/>
    </source>
</evidence>
<keyword evidence="1" id="KW-0472">Membrane</keyword>
<sequence>MTGIYVILAILIVIVIAEFALIKSINNKLRRQKQRYDHLLRGNIDMNLEELLLSINDRIESSNKEIRTIDQRAIEAKDTTMGAISNMAIIHFDAFDGQTNTLSFSLCLLDNFHNGIVLTSLYSNSGSTVYVKEIVKGSSDKDLSKSELEALNKAKS</sequence>
<dbReference type="InterPro" id="IPR027981">
    <property type="entry name" value="DUF4446"/>
</dbReference>
<evidence type="ECO:0000313" key="3">
    <source>
        <dbReference type="Proteomes" id="UP000003744"/>
    </source>
</evidence>
<dbReference type="Proteomes" id="UP000003744">
    <property type="component" value="Unassembled WGS sequence"/>
</dbReference>
<name>C2CJM4_9FIRM</name>
<keyword evidence="1" id="KW-1133">Transmembrane helix</keyword>
<accession>C2CJM4</accession>
<feature type="transmembrane region" description="Helical" evidence="1">
    <location>
        <begin position="6"/>
        <end position="25"/>
    </location>
</feature>
<evidence type="ECO:0008006" key="4">
    <source>
        <dbReference type="Google" id="ProtNLM"/>
    </source>
</evidence>
<evidence type="ECO:0000313" key="2">
    <source>
        <dbReference type="EMBL" id="EEI82171.1"/>
    </source>
</evidence>
<dbReference type="eggNOG" id="COG1196">
    <property type="taxonomic scope" value="Bacteria"/>
</dbReference>
<proteinExistence type="predicted"/>
<dbReference type="HOGENOM" id="CLU_101313_1_0_9"/>
<organism evidence="2 3">
    <name type="scientific">Anaerococcus tetradius ATCC 35098</name>
    <dbReference type="NCBI Taxonomy" id="525255"/>
    <lineage>
        <taxon>Bacteria</taxon>
        <taxon>Bacillati</taxon>
        <taxon>Bacillota</taxon>
        <taxon>Tissierellia</taxon>
        <taxon>Tissierellales</taxon>
        <taxon>Peptoniphilaceae</taxon>
        <taxon>Anaerococcus</taxon>
    </lineage>
</organism>
<keyword evidence="1" id="KW-0812">Transmembrane</keyword>
<dbReference type="EMBL" id="ACGC01000115">
    <property type="protein sequence ID" value="EEI82171.1"/>
    <property type="molecule type" value="Genomic_DNA"/>
</dbReference>
<dbReference type="Pfam" id="PF14584">
    <property type="entry name" value="DUF4446"/>
    <property type="match status" value="1"/>
</dbReference>
<dbReference type="AlphaFoldDB" id="C2CJM4"/>